<proteinExistence type="predicted"/>
<organism evidence="1 2">
    <name type="scientific">Actinoalloteichus caeruleus DSM 43889</name>
    <dbReference type="NCBI Taxonomy" id="1120930"/>
    <lineage>
        <taxon>Bacteria</taxon>
        <taxon>Bacillati</taxon>
        <taxon>Actinomycetota</taxon>
        <taxon>Actinomycetes</taxon>
        <taxon>Pseudonocardiales</taxon>
        <taxon>Pseudonocardiaceae</taxon>
        <taxon>Actinoalloteichus</taxon>
        <taxon>Actinoalloteichus cyanogriseus</taxon>
    </lineage>
</organism>
<evidence type="ECO:0000313" key="2">
    <source>
        <dbReference type="Proteomes" id="UP000791080"/>
    </source>
</evidence>
<dbReference type="Proteomes" id="UP000791080">
    <property type="component" value="Unassembled WGS sequence"/>
</dbReference>
<comment type="caution">
    <text evidence="1">The sequence shown here is derived from an EMBL/GenBank/DDBJ whole genome shotgun (WGS) entry which is preliminary data.</text>
</comment>
<reference evidence="1 2" key="1">
    <citation type="submission" date="2022-06" db="EMBL/GenBank/DDBJ databases">
        <title>Genomic Encyclopedia of Type Strains, Phase I: the one thousand microbial genomes (KMG-I) project.</title>
        <authorList>
            <person name="Kyrpides N."/>
        </authorList>
    </citation>
    <scope>NUCLEOTIDE SEQUENCE [LARGE SCALE GENOMIC DNA]</scope>
    <source>
        <strain evidence="1 2">DSM 43889</strain>
    </source>
</reference>
<dbReference type="EMBL" id="AUBJ02000001">
    <property type="protein sequence ID" value="MCP2331201.1"/>
    <property type="molecule type" value="Genomic_DNA"/>
</dbReference>
<evidence type="ECO:0000313" key="1">
    <source>
        <dbReference type="EMBL" id="MCP2331201.1"/>
    </source>
</evidence>
<protein>
    <submittedName>
        <fullName evidence="1">Uncharacterized protein</fullName>
    </submittedName>
</protein>
<sequence length="113" mass="12612">MMARGFRFLHPRDENGDVVAVTGISLHDGVIDLLQLYGEDDAQAVRMPADEADIFFPRTVLWRTSGPAADVIEELLHLPEPAAAHRVRRRELSRGGCWVPARPGRQRWLAASS</sequence>
<keyword evidence="2" id="KW-1185">Reference proteome</keyword>
<gene>
    <name evidence="1" type="ORF">G443_001471</name>
</gene>
<name>A0ABT1JGA5_ACTCY</name>
<accession>A0ABT1JGA5</accession>